<dbReference type="EMBL" id="CP028776">
    <property type="protein sequence ID" value="AWU77420.1"/>
    <property type="molecule type" value="Genomic_DNA"/>
</dbReference>
<dbReference type="VEuPathDB" id="FungiDB:C5L36_0D01560"/>
<reference evidence="9" key="4">
    <citation type="submission" date="2017-01" db="EMBL/GenBank/DDBJ databases">
        <authorList>
            <person name="Mah S.A."/>
            <person name="Swanson W.J."/>
            <person name="Moy G.W."/>
            <person name="Vacquier V.D."/>
        </authorList>
    </citation>
    <scope>NUCLEOTIDE SEQUENCE [LARGE SCALE GENOMIC DNA]</scope>
    <source>
        <strain evidence="9">129</strain>
    </source>
</reference>
<keyword evidence="3 6" id="KW-0812">Transmembrane</keyword>
<dbReference type="GO" id="GO:0016020">
    <property type="term" value="C:membrane"/>
    <property type="evidence" value="ECO:0007669"/>
    <property type="project" value="UniProtKB-SubCell"/>
</dbReference>
<name>A0A099P003_PICKU</name>
<evidence type="ECO:0000313" key="11">
    <source>
        <dbReference type="Proteomes" id="UP000029867"/>
    </source>
</evidence>
<feature type="transmembrane region" description="Helical" evidence="6">
    <location>
        <begin position="127"/>
        <end position="153"/>
    </location>
</feature>
<dbReference type="AlphaFoldDB" id="A0A099P003"/>
<evidence type="ECO:0000313" key="10">
    <source>
        <dbReference type="EMBL" id="OUT22398.1"/>
    </source>
</evidence>
<dbReference type="Proteomes" id="UP000029867">
    <property type="component" value="Unassembled WGS sequence"/>
</dbReference>
<keyword evidence="5 6" id="KW-0472">Membrane</keyword>
<evidence type="ECO:0000313" key="12">
    <source>
        <dbReference type="Proteomes" id="UP000189274"/>
    </source>
</evidence>
<keyword evidence="14" id="KW-1185">Reference proteome</keyword>
<feature type="transmembrane region" description="Helical" evidence="6">
    <location>
        <begin position="56"/>
        <end position="74"/>
    </location>
</feature>
<evidence type="ECO:0000256" key="5">
    <source>
        <dbReference type="ARBA" id="ARBA00023136"/>
    </source>
</evidence>
<dbReference type="HOGENOM" id="CLU_1343438_0_0_1"/>
<evidence type="ECO:0000313" key="13">
    <source>
        <dbReference type="Proteomes" id="UP000195871"/>
    </source>
</evidence>
<sequence length="204" mass="22506">MFRLASPSNFIKKFDTLRFTKQAIQSQSKRFVSYNKANSNYTNFARVRTATRETPNMALTFLGVLGVSSLYLAAHKPILNETGFANGPVLIDTKKGAVNLDQEIKQSQYDGAFDGKLNYRQVAIGSIAGLVLGYALSRLSSILFVVSIGLYCLNVYLRRQGIVAVDTKKVFKGAVDSVSWDELVFEKASFSVPFVLSFFTAASL</sequence>
<keyword evidence="4 6" id="KW-1133">Transmembrane helix</keyword>
<dbReference type="Proteomes" id="UP000189274">
    <property type="component" value="Unassembled WGS sequence"/>
</dbReference>
<reference evidence="12" key="3">
    <citation type="journal article" date="2017" name="Genome Announc.">
        <title>Genome sequences of Cyberlindnera fabianii 65, Pichia kudriavzevii 129, and Saccharomyces cerevisiae 131 isolated from fermented masau fruits in Zimbabwe.</title>
        <authorList>
            <person name="van Rijswijck I.M.H."/>
            <person name="Derks M.F.L."/>
            <person name="Abee T."/>
            <person name="de Ridder D."/>
            <person name="Smid E.J."/>
        </authorList>
    </citation>
    <scope>NUCLEOTIDE SEQUENCE [LARGE SCALE GENOMIC DNA]</scope>
    <source>
        <strain evidence="12">129</strain>
    </source>
</reference>
<evidence type="ECO:0000313" key="7">
    <source>
        <dbReference type="EMBL" id="AWU77420.1"/>
    </source>
</evidence>
<evidence type="ECO:0000256" key="2">
    <source>
        <dbReference type="ARBA" id="ARBA00009160"/>
    </source>
</evidence>
<evidence type="ECO:0000313" key="8">
    <source>
        <dbReference type="EMBL" id="KGK38245.1"/>
    </source>
</evidence>
<gene>
    <name evidence="9" type="ORF">BOH78_4780</name>
    <name evidence="7" type="ORF">C5L36_0D01560</name>
    <name evidence="10" type="ORF">CAS74_002116</name>
    <name evidence="8" type="ORF">JL09_g2610</name>
</gene>
<accession>A0A099P003</accession>
<evidence type="ECO:0000313" key="9">
    <source>
        <dbReference type="EMBL" id="ONH71044.1"/>
    </source>
</evidence>
<reference evidence="8" key="2">
    <citation type="submission" date="2014-08" db="EMBL/GenBank/DDBJ databases">
        <title>Exploiting Issatchenkia orientalis SD108 for Succinic Acid Production.</title>
        <authorList>
            <person name="Xiao H."/>
            <person name="Shao Z."/>
            <person name="Jiang Y."/>
            <person name="Dole S."/>
            <person name="Zhao H."/>
        </authorList>
    </citation>
    <scope>NUCLEOTIDE SEQUENCE [LARGE SCALE GENOMIC DNA]</scope>
    <source>
        <strain evidence="8">SD108</strain>
    </source>
</reference>
<comment type="subcellular location">
    <subcellularLocation>
        <location evidence="1">Membrane</location>
    </subcellularLocation>
</comment>
<dbReference type="EMBL" id="MQVM01000044">
    <property type="protein sequence ID" value="ONH71044.1"/>
    <property type="molecule type" value="Genomic_DNA"/>
</dbReference>
<organism evidence="8 11">
    <name type="scientific">Pichia kudriavzevii</name>
    <name type="common">Yeast</name>
    <name type="synonym">Issatchenkia orientalis</name>
    <dbReference type="NCBI Taxonomy" id="4909"/>
    <lineage>
        <taxon>Eukaryota</taxon>
        <taxon>Fungi</taxon>
        <taxon>Dikarya</taxon>
        <taxon>Ascomycota</taxon>
        <taxon>Saccharomycotina</taxon>
        <taxon>Pichiomycetes</taxon>
        <taxon>Pichiales</taxon>
        <taxon>Pichiaceae</taxon>
        <taxon>Pichia</taxon>
    </lineage>
</organism>
<dbReference type="OrthoDB" id="3990500at2759"/>
<reference evidence="7 14" key="6">
    <citation type="submission" date="2018-06" db="EMBL/GenBank/DDBJ databases">
        <title>Population genomics shows no distinction between pathogenic Candida krusei and environmental Pichia kudriavzevii: One species, four names.</title>
        <authorList>
            <person name="Douglass A.P."/>
            <person name="Offei B."/>
            <person name="Braun-Galleani S."/>
            <person name="Coughlan A.Y."/>
            <person name="Martos A."/>
            <person name="Ortiz-Merino R.A."/>
            <person name="Byrne K.P."/>
            <person name="Wolfe K.H."/>
        </authorList>
    </citation>
    <scope>NUCLEOTIDE SEQUENCE [LARGE SCALE GENOMIC DNA]</scope>
    <source>
        <strain evidence="7 14">CBS573</strain>
    </source>
</reference>
<reference evidence="10 13" key="5">
    <citation type="submission" date="2017-05" db="EMBL/GenBank/DDBJ databases">
        <title>The Genome Sequence of Candida krusei Ckrusei653.</title>
        <authorList>
            <person name="Cuomo C."/>
            <person name="Forche A."/>
            <person name="Young S."/>
            <person name="Abouelleil A."/>
            <person name="Cao P."/>
            <person name="Chapman S."/>
            <person name="Cusick C."/>
            <person name="Shea T."/>
            <person name="Nusbaum C."/>
            <person name="Birren B."/>
        </authorList>
    </citation>
    <scope>NUCLEOTIDE SEQUENCE [LARGE SCALE GENOMIC DNA]</scope>
    <source>
        <strain evidence="10 13">Ckrusei653</strain>
    </source>
</reference>
<dbReference type="EMBL" id="NHMM01000003">
    <property type="protein sequence ID" value="OUT22398.1"/>
    <property type="molecule type" value="Genomic_DNA"/>
</dbReference>
<comment type="similarity">
    <text evidence="2">Belongs to the FUN14 family.</text>
</comment>
<reference evidence="11" key="1">
    <citation type="journal article" date="2014" name="Microb. Cell Fact.">
        <title>Exploiting Issatchenkia orientalis SD108 for succinic acid production.</title>
        <authorList>
            <person name="Xiao H."/>
            <person name="Shao Z."/>
            <person name="Jiang Y."/>
            <person name="Dole S."/>
            <person name="Zhao H."/>
        </authorList>
    </citation>
    <scope>NUCLEOTIDE SEQUENCE [LARGE SCALE GENOMIC DNA]</scope>
    <source>
        <strain evidence="11">SD108</strain>
    </source>
</reference>
<evidence type="ECO:0000256" key="4">
    <source>
        <dbReference type="ARBA" id="ARBA00022989"/>
    </source>
</evidence>
<dbReference type="STRING" id="4909.A0A099P003"/>
<proteinExistence type="inferred from homology"/>
<dbReference type="Proteomes" id="UP000249293">
    <property type="component" value="Chromosome 4"/>
</dbReference>
<protein>
    <recommendedName>
        <fullName evidence="15">Protein FUN14</fullName>
    </recommendedName>
</protein>
<evidence type="ECO:0000313" key="14">
    <source>
        <dbReference type="Proteomes" id="UP000249293"/>
    </source>
</evidence>
<dbReference type="Pfam" id="PF04930">
    <property type="entry name" value="FUN14"/>
    <property type="match status" value="1"/>
</dbReference>
<evidence type="ECO:0000256" key="3">
    <source>
        <dbReference type="ARBA" id="ARBA00022692"/>
    </source>
</evidence>
<dbReference type="EMBL" id="JQFK01000022">
    <property type="protein sequence ID" value="KGK38245.1"/>
    <property type="molecule type" value="Genomic_DNA"/>
</dbReference>
<dbReference type="InterPro" id="IPR007014">
    <property type="entry name" value="FUN14"/>
</dbReference>
<evidence type="ECO:0008006" key="15">
    <source>
        <dbReference type="Google" id="ProtNLM"/>
    </source>
</evidence>
<evidence type="ECO:0000256" key="1">
    <source>
        <dbReference type="ARBA" id="ARBA00004370"/>
    </source>
</evidence>
<evidence type="ECO:0000256" key="6">
    <source>
        <dbReference type="SAM" id="Phobius"/>
    </source>
</evidence>
<dbReference type="Proteomes" id="UP000195871">
    <property type="component" value="Unassembled WGS sequence"/>
</dbReference>